<dbReference type="PANTHER" id="PTHR46402:SF2">
    <property type="entry name" value="HISTONE-LYSINE N-TRIMETHYLTRANSFERASE SMYD5"/>
    <property type="match status" value="1"/>
</dbReference>
<keyword evidence="6" id="KW-0862">Zinc</keyword>
<gene>
    <name evidence="9" type="ORF">PoB_000577200</name>
</gene>
<dbReference type="Gene3D" id="2.170.270.10">
    <property type="entry name" value="SET domain"/>
    <property type="match status" value="1"/>
</dbReference>
<dbReference type="InterPro" id="IPR046341">
    <property type="entry name" value="SET_dom_sf"/>
</dbReference>
<dbReference type="PANTHER" id="PTHR46402">
    <property type="entry name" value="SET AND MYND DOMAIN-CONTAINING PROTEIN 5"/>
    <property type="match status" value="1"/>
</dbReference>
<evidence type="ECO:0000256" key="4">
    <source>
        <dbReference type="ARBA" id="ARBA00022723"/>
    </source>
</evidence>
<evidence type="ECO:0000256" key="3">
    <source>
        <dbReference type="ARBA" id="ARBA00022691"/>
    </source>
</evidence>
<proteinExistence type="predicted"/>
<dbReference type="GO" id="GO:0045814">
    <property type="term" value="P:negative regulation of gene expression, epigenetic"/>
    <property type="evidence" value="ECO:0007669"/>
    <property type="project" value="TreeGrafter"/>
</dbReference>
<dbReference type="Pfam" id="PF01753">
    <property type="entry name" value="zf-MYND"/>
    <property type="match status" value="1"/>
</dbReference>
<dbReference type="EMBL" id="BLXT01000641">
    <property type="protein sequence ID" value="GFN79266.1"/>
    <property type="molecule type" value="Genomic_DNA"/>
</dbReference>
<evidence type="ECO:0000256" key="6">
    <source>
        <dbReference type="ARBA" id="ARBA00022833"/>
    </source>
</evidence>
<dbReference type="SMART" id="SM00028">
    <property type="entry name" value="TPR"/>
    <property type="match status" value="4"/>
</dbReference>
<dbReference type="Gene3D" id="6.10.140.2220">
    <property type="match status" value="1"/>
</dbReference>
<keyword evidence="3" id="KW-0949">S-adenosyl-L-methionine</keyword>
<evidence type="ECO:0000313" key="9">
    <source>
        <dbReference type="EMBL" id="GFN79266.1"/>
    </source>
</evidence>
<dbReference type="Proteomes" id="UP000735302">
    <property type="component" value="Unassembled WGS sequence"/>
</dbReference>
<dbReference type="AlphaFoldDB" id="A0AAV3YAY0"/>
<reference evidence="9 10" key="1">
    <citation type="journal article" date="2021" name="Elife">
        <title>Chloroplast acquisition without the gene transfer in kleptoplastic sea slugs, Plakobranchus ocellatus.</title>
        <authorList>
            <person name="Maeda T."/>
            <person name="Takahashi S."/>
            <person name="Yoshida T."/>
            <person name="Shimamura S."/>
            <person name="Takaki Y."/>
            <person name="Nagai Y."/>
            <person name="Toyoda A."/>
            <person name="Suzuki Y."/>
            <person name="Arimoto A."/>
            <person name="Ishii H."/>
            <person name="Satoh N."/>
            <person name="Nishiyama T."/>
            <person name="Hasebe M."/>
            <person name="Maruyama T."/>
            <person name="Minagawa J."/>
            <person name="Obokata J."/>
            <person name="Shigenobu S."/>
        </authorList>
    </citation>
    <scope>NUCLEOTIDE SEQUENCE [LARGE SCALE GENOMIC DNA]</scope>
</reference>
<dbReference type="PROSITE" id="PS50865">
    <property type="entry name" value="ZF_MYND_2"/>
    <property type="match status" value="1"/>
</dbReference>
<dbReference type="SUPFAM" id="SSF144232">
    <property type="entry name" value="HIT/MYND zinc finger-like"/>
    <property type="match status" value="1"/>
</dbReference>
<evidence type="ECO:0000256" key="1">
    <source>
        <dbReference type="ARBA" id="ARBA00022603"/>
    </source>
</evidence>
<feature type="domain" description="MYND-type" evidence="8">
    <location>
        <begin position="359"/>
        <end position="426"/>
    </location>
</feature>
<evidence type="ECO:0000256" key="5">
    <source>
        <dbReference type="ARBA" id="ARBA00022771"/>
    </source>
</evidence>
<keyword evidence="1" id="KW-0489">Methyltransferase</keyword>
<dbReference type="Gene3D" id="1.25.40.10">
    <property type="entry name" value="Tetratricopeptide repeat domain"/>
    <property type="match status" value="2"/>
</dbReference>
<dbReference type="GO" id="GO:0032259">
    <property type="term" value="P:methylation"/>
    <property type="evidence" value="ECO:0007669"/>
    <property type="project" value="UniProtKB-KW"/>
</dbReference>
<sequence length="639" mass="72646">MASCRASRSTLEKEAEAAMSKGLYSDATEKYTQLIEACPDQTGKWLAMRGECHLSTGCYAEALQDGKEAVRKSPGDVRASVVSGKAAFKLGMFTDALTFFKTGLAQDPNNSVITQELKAMQKAILKEQKEVSDQANCSYSPLSLCNQAIYPGDDKLLVMEKEILEIKYKILDDVFYKNSHAAENKDADQEVKLVQAAYECLRAEDLPQALILITQAVQMDPTNIFYRSFRAQVHFNMGNWTKVLQDYWVIPKAQRKPDVWKQGGKALVELWLPVLAEFWLRKATQLSGGKDEEAAMLFQKVRVKRLYDPLTEDQPVHVEFTQFGRAVIAKDDIAQGETVMTDIPMVMAQSLASRHIPACFNCAASLITPDIYFGKRLTGFDKDQRSLIEEYWPSVAVTPCPHCQMEFYCSKTCRLEAWDNYHRMICPQENPKGHLLYDLIKNDGYGYTSDGQWKEIWGGHYSPMILAKIWAIIASQVRSQMDAERSTAPTLEHWARAKAPFRRFIAYGTVQATTRMPYMLPVFQEIFAVCGGGICYEITPEEFNGRYYQAACNLQCFSPSITPYHRFLNSIKDDMRSVGLIKHLTDRPPEAQFAAMCPLHACSNHSCYNNAEVDLHFSLELRHFDFSYEYMRHQYMRAG</sequence>
<name>A0AAV3YAY0_9GAST</name>
<evidence type="ECO:0000313" key="10">
    <source>
        <dbReference type="Proteomes" id="UP000735302"/>
    </source>
</evidence>
<dbReference type="SUPFAM" id="SSF48452">
    <property type="entry name" value="TPR-like"/>
    <property type="match status" value="2"/>
</dbReference>
<keyword evidence="10" id="KW-1185">Reference proteome</keyword>
<evidence type="ECO:0000256" key="2">
    <source>
        <dbReference type="ARBA" id="ARBA00022679"/>
    </source>
</evidence>
<keyword evidence="4" id="KW-0479">Metal-binding</keyword>
<comment type="caution">
    <text evidence="9">The sequence shown here is derived from an EMBL/GenBank/DDBJ whole genome shotgun (WGS) entry which is preliminary data.</text>
</comment>
<dbReference type="GO" id="GO:0042799">
    <property type="term" value="F:histone H4K20 methyltransferase activity"/>
    <property type="evidence" value="ECO:0007669"/>
    <property type="project" value="TreeGrafter"/>
</dbReference>
<accession>A0AAV3YAY0</accession>
<dbReference type="InterPro" id="IPR011990">
    <property type="entry name" value="TPR-like_helical_dom_sf"/>
</dbReference>
<dbReference type="InterPro" id="IPR002893">
    <property type="entry name" value="Znf_MYND"/>
</dbReference>
<dbReference type="GO" id="GO:0008270">
    <property type="term" value="F:zinc ion binding"/>
    <property type="evidence" value="ECO:0007669"/>
    <property type="project" value="UniProtKB-KW"/>
</dbReference>
<dbReference type="InterPro" id="IPR019734">
    <property type="entry name" value="TPR_rpt"/>
</dbReference>
<keyword evidence="2" id="KW-0808">Transferase</keyword>
<organism evidence="9 10">
    <name type="scientific">Plakobranchus ocellatus</name>
    <dbReference type="NCBI Taxonomy" id="259542"/>
    <lineage>
        <taxon>Eukaryota</taxon>
        <taxon>Metazoa</taxon>
        <taxon>Spiralia</taxon>
        <taxon>Lophotrochozoa</taxon>
        <taxon>Mollusca</taxon>
        <taxon>Gastropoda</taxon>
        <taxon>Heterobranchia</taxon>
        <taxon>Euthyneura</taxon>
        <taxon>Panpulmonata</taxon>
        <taxon>Sacoglossa</taxon>
        <taxon>Placobranchoidea</taxon>
        <taxon>Plakobranchidae</taxon>
        <taxon>Plakobranchus</taxon>
    </lineage>
</organism>
<evidence type="ECO:0000259" key="8">
    <source>
        <dbReference type="PROSITE" id="PS50865"/>
    </source>
</evidence>
<keyword evidence="5 7" id="KW-0863">Zinc-finger</keyword>
<protein>
    <submittedName>
        <fullName evidence="9">SET and MYND domain-containing protein 5</fullName>
    </submittedName>
</protein>
<dbReference type="SUPFAM" id="SSF82199">
    <property type="entry name" value="SET domain"/>
    <property type="match status" value="1"/>
</dbReference>
<evidence type="ECO:0000256" key="7">
    <source>
        <dbReference type="PROSITE-ProRule" id="PRU00134"/>
    </source>
</evidence>